<proteinExistence type="predicted"/>
<dbReference type="GeneID" id="91571074"/>
<comment type="caution">
    <text evidence="2">The sequence shown here is derived from an EMBL/GenBank/DDBJ whole genome shotgun (WGS) entry which is preliminary data.</text>
</comment>
<organism evidence="2 3">
    <name type="scientific">Streptomyces syringium</name>
    <dbReference type="NCBI Taxonomy" id="76729"/>
    <lineage>
        <taxon>Bacteria</taxon>
        <taxon>Bacillati</taxon>
        <taxon>Actinomycetota</taxon>
        <taxon>Actinomycetes</taxon>
        <taxon>Kitasatosporales</taxon>
        <taxon>Streptomycetaceae</taxon>
        <taxon>Streptomyces</taxon>
    </lineage>
</organism>
<dbReference type="InterPro" id="IPR009839">
    <property type="entry name" value="SseB_N"/>
</dbReference>
<keyword evidence="3" id="KW-1185">Reference proteome</keyword>
<dbReference type="EMBL" id="JAGIOH010000001">
    <property type="protein sequence ID" value="MBP2404735.1"/>
    <property type="molecule type" value="Genomic_DNA"/>
</dbReference>
<dbReference type="Pfam" id="PF07179">
    <property type="entry name" value="SseB"/>
    <property type="match status" value="1"/>
</dbReference>
<dbReference type="RefSeq" id="WP_209516412.1">
    <property type="nucleotide sequence ID" value="NZ_JAGIOH010000001.1"/>
</dbReference>
<dbReference type="Proteomes" id="UP001519291">
    <property type="component" value="Unassembled WGS sequence"/>
</dbReference>
<evidence type="ECO:0000313" key="3">
    <source>
        <dbReference type="Proteomes" id="UP001519291"/>
    </source>
</evidence>
<protein>
    <recommendedName>
        <fullName evidence="1">SseB protein N-terminal domain-containing protein</fullName>
    </recommendedName>
</protein>
<name>A0ABS4Y890_9ACTN</name>
<gene>
    <name evidence="2" type="ORF">JO379_004204</name>
</gene>
<accession>A0ABS4Y890</accession>
<reference evidence="2 3" key="1">
    <citation type="submission" date="2021-03" db="EMBL/GenBank/DDBJ databases">
        <title>Sequencing the genomes of 1000 actinobacteria strains.</title>
        <authorList>
            <person name="Klenk H.-P."/>
        </authorList>
    </citation>
    <scope>NUCLEOTIDE SEQUENCE [LARGE SCALE GENOMIC DNA]</scope>
    <source>
        <strain evidence="2 3">DSM 41480</strain>
    </source>
</reference>
<feature type="domain" description="SseB protein N-terminal" evidence="1">
    <location>
        <begin position="22"/>
        <end position="122"/>
    </location>
</feature>
<sequence length="145" mass="15305">MTMTGDQTATRTDEGGAAAFDAARREFAAALGGFRRSPVLVPLDDRGGLWTTSYGGVWWIHAFSDEEALADFAQALDEYAGRQWDYVTVLGARLLDVVIPGMGEPAGIALDPGGDHPALFPPLVGVVPDRAAVDGDAHAHEEGAR</sequence>
<evidence type="ECO:0000259" key="1">
    <source>
        <dbReference type="Pfam" id="PF07179"/>
    </source>
</evidence>
<evidence type="ECO:0000313" key="2">
    <source>
        <dbReference type="EMBL" id="MBP2404735.1"/>
    </source>
</evidence>